<dbReference type="FunFam" id="2.30.30.40:FF:000154">
    <property type="entry name" value="Alpha spectrin, isoform C"/>
    <property type="match status" value="1"/>
</dbReference>
<dbReference type="InterPro" id="IPR002017">
    <property type="entry name" value="Spectrin_repeat"/>
</dbReference>
<evidence type="ECO:0000313" key="14">
    <source>
        <dbReference type="EMBL" id="VEL10488.1"/>
    </source>
</evidence>
<keyword evidence="3 11" id="KW-0728">SH3 domain</keyword>
<accession>A0A3S5CCU4</accession>
<feature type="domain" description="SH3" evidence="13">
    <location>
        <begin position="805"/>
        <end position="864"/>
    </location>
</feature>
<keyword evidence="9" id="KW-0009">Actin-binding</keyword>
<dbReference type="Pfam" id="PF00018">
    <property type="entry name" value="SH3_1"/>
    <property type="match status" value="1"/>
</dbReference>
<evidence type="ECO:0000313" key="15">
    <source>
        <dbReference type="Proteomes" id="UP000784294"/>
    </source>
</evidence>
<evidence type="ECO:0000256" key="7">
    <source>
        <dbReference type="ARBA" id="ARBA00022737"/>
    </source>
</evidence>
<evidence type="ECO:0000256" key="4">
    <source>
        <dbReference type="ARBA" id="ARBA00022467"/>
    </source>
</evidence>
<dbReference type="PANTHER" id="PTHR11915">
    <property type="entry name" value="SPECTRIN/FILAMIN RELATED CYTOSKELETAL PROTEIN"/>
    <property type="match status" value="1"/>
</dbReference>
<dbReference type="InterPro" id="IPR036028">
    <property type="entry name" value="SH3-like_dom_sf"/>
</dbReference>
<evidence type="ECO:0000256" key="11">
    <source>
        <dbReference type="PROSITE-ProRule" id="PRU00192"/>
    </source>
</evidence>
<keyword evidence="6" id="KW-0597">Phosphoprotein</keyword>
<reference evidence="14" key="1">
    <citation type="submission" date="2018-11" db="EMBL/GenBank/DDBJ databases">
        <authorList>
            <consortium name="Pathogen Informatics"/>
        </authorList>
    </citation>
    <scope>NUCLEOTIDE SEQUENCE</scope>
</reference>
<name>A0A3S5CCU4_9PLAT</name>
<dbReference type="CDD" id="cd11808">
    <property type="entry name" value="SH3_Alpha_Spectrin"/>
    <property type="match status" value="1"/>
</dbReference>
<dbReference type="Pfam" id="PF00435">
    <property type="entry name" value="Spectrin"/>
    <property type="match status" value="13"/>
</dbReference>
<evidence type="ECO:0000256" key="6">
    <source>
        <dbReference type="ARBA" id="ARBA00022553"/>
    </source>
</evidence>
<dbReference type="OrthoDB" id="6018565at2759"/>
<feature type="coiled-coil region" evidence="12">
    <location>
        <begin position="129"/>
        <end position="163"/>
    </location>
</feature>
<gene>
    <name evidence="14" type="ORF">PXEA_LOCUS3928</name>
</gene>
<evidence type="ECO:0000256" key="2">
    <source>
        <dbReference type="ARBA" id="ARBA00006826"/>
    </source>
</evidence>
<comment type="similarity">
    <text evidence="2">Belongs to the spectrin family.</text>
</comment>
<feature type="coiled-coil region" evidence="12">
    <location>
        <begin position="942"/>
        <end position="1086"/>
    </location>
</feature>
<dbReference type="InterPro" id="IPR035825">
    <property type="entry name" value="Alpha_Spectrin_SH3"/>
</dbReference>
<dbReference type="Proteomes" id="UP000784294">
    <property type="component" value="Unassembled WGS sequence"/>
</dbReference>
<sequence>MFWIKEKETFVTSKEFGQDLEHVEALQKKYEEFIKDLEYQEGRAEEIYAKADELLREEFPEETIVIEKKRLVREALERLKELARQRQQKLYEAHEIQRFFRDTDKAISWVNEKSIPLSIDDCGRDLVSVQALQRKHEALERDLAAIEEKVGHLNNDAVSLSQKHPDSSDTIQTKRQNLADAWDKLKTKSAERRAKLDESLQLHRFLSDWRDLSLWIKDMSTIIAADELAKDVAGAEAQVERHNEYKGEIESREDSDRIVMEQGRRLIDGHHPASAEVATKMAELEKEKSALLALWDTRRVQYEQCMDLQLFFRDTEQAEAWIAKQEAFLENKDVGDSLDSSEALMRKHEDFEKSLSAQEEKVKNLDHFAAKLIENNHYASDLVAERRAALLDRRAALKEKAIARRKLLEDSYRYQLFDRDADEMKAWILEKLKTATDESYKDPTNLQTKVQKHQNFEAEIQANESRIDVKKIGCDLLSAAHYQSPEIGFRLEELDELWSRLIDAAARKGKKLEQARGQQQFIRNTEDVELWLGEVEIQLNSDDYGRDLSSVINLQKKHALLESDIQSHRDRIEQFKVQADKFAAEEHFDAPIIQQKQQQVLSRYEALAGPTKQRRERLNDAYKLQQFFRDVEDEEDWIREKEPVAGSTNVGRDLIGVQNLIKKHQAIAAEICGHEPRIQDVCQEGEAMIVKAHFASVDIRKRIDELFATWKKLEQKADNRRQLLDDSLQAQQYFADASEADSWMREKEPLVGSSEFGRDEDSTEALLKKHEALMADIEAYGSTIEGLHSQASKCRMQEAPTSDVLGKEVVIALYDYQEKSPREVSMRKGEMLTLLNSNHKDWWKVEVNDRQGFVPAAYVKKVDAPLSDSQANLMEAPLTVTSQQQRLESQYQALIQLGNDRRDRLQDSVRAYQLVREANDLHQWVVEKELVAVTETVVPGRLEEVESERKRVDDFVAEQKEREVRITELRAKADKLKRGGQTEAVEKIEGIIMQLQKRYEQLEEVTTKKVKELEDHNAVQRYHRECDEAKEWIEEKENRLTTDDMGKDLTSVHRLIRKHDAMERDLMALGERVKQLDQKAADLVETHPQEAEGICKHQEEINEMWNSLTAKADSRRAKLLDSLDLQKFLVDYRDLQSWINTMYALVSSDELAKDVTGAEALLERHREHRTEIDARAPTFQKFEAFGRELVNNNHYASSDVKQKLSNVSMSCQDLDEQWMKRRQELDQCLKLQLFLRDCEQAEDWMSIREASLSGDDVDGNKVDALIKKHEDFNRAIKMQEAKIQTLKQASDQLIEQGHYDTQGIHNKCDDVMRRWAQLKKDMIENRSKLGDAQTLQAFIKDADEMEIWINEKLQRATDESFKDPTTNIQTKHQKHLAFQAELAANAGRIQMILSAGNNLLKK</sequence>
<dbReference type="SUPFAM" id="SSF46966">
    <property type="entry name" value="Spectrin repeat"/>
    <property type="match status" value="12"/>
</dbReference>
<organism evidence="14 15">
    <name type="scientific">Protopolystoma xenopodis</name>
    <dbReference type="NCBI Taxonomy" id="117903"/>
    <lineage>
        <taxon>Eukaryota</taxon>
        <taxon>Metazoa</taxon>
        <taxon>Spiralia</taxon>
        <taxon>Lophotrochozoa</taxon>
        <taxon>Platyhelminthes</taxon>
        <taxon>Monogenea</taxon>
        <taxon>Polyopisthocotylea</taxon>
        <taxon>Polystomatidea</taxon>
        <taxon>Polystomatidae</taxon>
        <taxon>Protopolystoma</taxon>
    </lineage>
</organism>
<dbReference type="Gene3D" id="2.30.30.40">
    <property type="entry name" value="SH3 Domains"/>
    <property type="match status" value="1"/>
</dbReference>
<keyword evidence="5" id="KW-0963">Cytoplasm</keyword>
<dbReference type="GO" id="GO:0005737">
    <property type="term" value="C:cytoplasm"/>
    <property type="evidence" value="ECO:0007669"/>
    <property type="project" value="UniProtKB-ARBA"/>
</dbReference>
<keyword evidence="12" id="KW-0175">Coiled coil</keyword>
<evidence type="ECO:0000256" key="8">
    <source>
        <dbReference type="ARBA" id="ARBA00022860"/>
    </source>
</evidence>
<dbReference type="CDD" id="cd00176">
    <property type="entry name" value="SPEC"/>
    <property type="match status" value="6"/>
</dbReference>
<dbReference type="FunFam" id="1.20.58.60:FF:000007">
    <property type="entry name" value="Spectrin alpha chain non-erythrocytic 1"/>
    <property type="match status" value="2"/>
</dbReference>
<dbReference type="InterPro" id="IPR001452">
    <property type="entry name" value="SH3_domain"/>
</dbReference>
<dbReference type="GO" id="GO:0051693">
    <property type="term" value="P:actin filament capping"/>
    <property type="evidence" value="ECO:0007669"/>
    <property type="project" value="UniProtKB-KW"/>
</dbReference>
<dbReference type="GO" id="GO:0005856">
    <property type="term" value="C:cytoskeleton"/>
    <property type="evidence" value="ECO:0007669"/>
    <property type="project" value="UniProtKB-SubCell"/>
</dbReference>
<dbReference type="SMART" id="SM00326">
    <property type="entry name" value="SH3"/>
    <property type="match status" value="1"/>
</dbReference>
<evidence type="ECO:0000256" key="12">
    <source>
        <dbReference type="SAM" id="Coils"/>
    </source>
</evidence>
<feature type="non-terminal residue" evidence="14">
    <location>
        <position position="1"/>
    </location>
</feature>
<evidence type="ECO:0000256" key="1">
    <source>
        <dbReference type="ARBA" id="ARBA00004245"/>
    </source>
</evidence>
<dbReference type="FunFam" id="1.20.58.60:FF:000020">
    <property type="entry name" value="Spectrin alpha chain, non-erythrocytic 1"/>
    <property type="match status" value="3"/>
</dbReference>
<dbReference type="GO" id="GO:0005516">
    <property type="term" value="F:calmodulin binding"/>
    <property type="evidence" value="ECO:0007669"/>
    <property type="project" value="UniProtKB-KW"/>
</dbReference>
<evidence type="ECO:0000259" key="13">
    <source>
        <dbReference type="PROSITE" id="PS50002"/>
    </source>
</evidence>
<dbReference type="EMBL" id="CAAALY010009154">
    <property type="protein sequence ID" value="VEL10488.1"/>
    <property type="molecule type" value="Genomic_DNA"/>
</dbReference>
<keyword evidence="10" id="KW-0206">Cytoskeleton</keyword>
<dbReference type="Gene3D" id="1.20.58.60">
    <property type="match status" value="12"/>
</dbReference>
<feature type="coiled-coil region" evidence="12">
    <location>
        <begin position="23"/>
        <end position="93"/>
    </location>
</feature>
<dbReference type="InterPro" id="IPR018159">
    <property type="entry name" value="Spectrin/alpha-actinin"/>
</dbReference>
<evidence type="ECO:0000256" key="9">
    <source>
        <dbReference type="ARBA" id="ARBA00023203"/>
    </source>
</evidence>
<dbReference type="SUPFAM" id="SSF50044">
    <property type="entry name" value="SH3-domain"/>
    <property type="match status" value="1"/>
</dbReference>
<evidence type="ECO:0000256" key="3">
    <source>
        <dbReference type="ARBA" id="ARBA00022443"/>
    </source>
</evidence>
<dbReference type="PRINTS" id="PR01887">
    <property type="entry name" value="SPECTRNALPHA"/>
</dbReference>
<keyword evidence="4" id="KW-0117">Actin capping</keyword>
<dbReference type="FunFam" id="1.20.58.60:FF:000340">
    <property type="entry name" value="Spectrin beta chain"/>
    <property type="match status" value="1"/>
</dbReference>
<keyword evidence="8" id="KW-0112">Calmodulin-binding</keyword>
<protein>
    <recommendedName>
        <fullName evidence="13">SH3 domain-containing protein</fullName>
    </recommendedName>
</protein>
<dbReference type="GO" id="GO:0003779">
    <property type="term" value="F:actin binding"/>
    <property type="evidence" value="ECO:0007669"/>
    <property type="project" value="UniProtKB-KW"/>
</dbReference>
<feature type="coiled-coil region" evidence="12">
    <location>
        <begin position="551"/>
        <end position="585"/>
    </location>
</feature>
<proteinExistence type="inferred from homology"/>
<evidence type="ECO:0000256" key="5">
    <source>
        <dbReference type="ARBA" id="ARBA00022490"/>
    </source>
</evidence>
<dbReference type="PROSITE" id="PS50002">
    <property type="entry name" value="SH3"/>
    <property type="match status" value="1"/>
</dbReference>
<comment type="subcellular location">
    <subcellularLocation>
        <location evidence="1">Cytoplasm</location>
        <location evidence="1">Cytoskeleton</location>
    </subcellularLocation>
</comment>
<keyword evidence="7" id="KW-0677">Repeat</keyword>
<dbReference type="SMART" id="SM00150">
    <property type="entry name" value="SPEC"/>
    <property type="match status" value="13"/>
</dbReference>
<feature type="coiled-coil region" evidence="12">
    <location>
        <begin position="1269"/>
        <end position="1296"/>
    </location>
</feature>
<dbReference type="PRINTS" id="PR00452">
    <property type="entry name" value="SH3DOMAIN"/>
</dbReference>
<comment type="caution">
    <text evidence="14">The sequence shown here is derived from an EMBL/GenBank/DDBJ whole genome shotgun (WGS) entry which is preliminary data.</text>
</comment>
<dbReference type="FunFam" id="1.20.58.60:FF:000013">
    <property type="entry name" value="Spectrin alpha chain, non-erythrocytic 1"/>
    <property type="match status" value="1"/>
</dbReference>
<dbReference type="FunFam" id="1.20.58.60:FF:000017">
    <property type="entry name" value="Spectrin alpha chain, non-erythrocytic 1"/>
    <property type="match status" value="1"/>
</dbReference>
<keyword evidence="15" id="KW-1185">Reference proteome</keyword>
<evidence type="ECO:0000256" key="10">
    <source>
        <dbReference type="ARBA" id="ARBA00023212"/>
    </source>
</evidence>